<name>A0A2T0A5W9_RHOTO</name>
<dbReference type="AlphaFoldDB" id="A0A2T0A5W9"/>
<gene>
    <name evidence="1" type="ORF">AAT19DRAFT_16079</name>
</gene>
<evidence type="ECO:0000313" key="1">
    <source>
        <dbReference type="EMBL" id="PRQ73326.1"/>
    </source>
</evidence>
<dbReference type="EMBL" id="LCTV02000008">
    <property type="protein sequence ID" value="PRQ73326.1"/>
    <property type="molecule type" value="Genomic_DNA"/>
</dbReference>
<accession>A0A2T0A5W9</accession>
<evidence type="ECO:0000313" key="2">
    <source>
        <dbReference type="Proteomes" id="UP000239560"/>
    </source>
</evidence>
<organism evidence="1 2">
    <name type="scientific">Rhodotorula toruloides</name>
    <name type="common">Yeast</name>
    <name type="synonym">Rhodosporidium toruloides</name>
    <dbReference type="NCBI Taxonomy" id="5286"/>
    <lineage>
        <taxon>Eukaryota</taxon>
        <taxon>Fungi</taxon>
        <taxon>Dikarya</taxon>
        <taxon>Basidiomycota</taxon>
        <taxon>Pucciniomycotina</taxon>
        <taxon>Microbotryomycetes</taxon>
        <taxon>Sporidiobolales</taxon>
        <taxon>Sporidiobolaceae</taxon>
        <taxon>Rhodotorula</taxon>
    </lineage>
</organism>
<comment type="caution">
    <text evidence="1">The sequence shown here is derived from an EMBL/GenBank/DDBJ whole genome shotgun (WGS) entry which is preliminary data.</text>
</comment>
<dbReference type="OrthoDB" id="10301040at2759"/>
<dbReference type="Proteomes" id="UP000239560">
    <property type="component" value="Unassembled WGS sequence"/>
</dbReference>
<reference evidence="1 2" key="1">
    <citation type="journal article" date="2018" name="Elife">
        <title>Functional genomics of lipid metabolism in the oleaginous yeast Rhodosporidium toruloides.</title>
        <authorList>
            <person name="Coradetti S.T."/>
            <person name="Pinel D."/>
            <person name="Geiselman G."/>
            <person name="Ito M."/>
            <person name="Mondo S."/>
            <person name="Reilly M.C."/>
            <person name="Cheng Y.F."/>
            <person name="Bauer S."/>
            <person name="Grigoriev I."/>
            <person name="Gladden J.M."/>
            <person name="Simmons B.A."/>
            <person name="Brem R."/>
            <person name="Arkin A.P."/>
            <person name="Skerker J.M."/>
        </authorList>
    </citation>
    <scope>NUCLEOTIDE SEQUENCE [LARGE SCALE GENOMIC DNA]</scope>
    <source>
        <strain evidence="1 2">NBRC 0880</strain>
    </source>
</reference>
<protein>
    <submittedName>
        <fullName evidence="1">Uncharacterized protein</fullName>
    </submittedName>
</protein>
<proteinExistence type="predicted"/>
<sequence>MVGLLDLPPELLCPILELALDAAPSLATRTAHSLVLTHRRLAPLAAPLLWRTVTVRDASQVGRLLHSRAFPTRTHSIRSLAFIPRDVDGSARGGVGRGIGTSETVDGQSAMELLVALKEEWRDKQQRGGQAASIRSLDIASVGWLRPDVLEGEWLSDLRELVVGVNLRLSTSRTVPFTFSFRLESLTLHNYHWESLPHELLTAILRTGRPAAPGEGLKHLDLSATYDVTGLVRTFSQRLARKAEDDDEATGHVVISGLTSLRLPPLETQDLHWFALAILAFCMPNLVGEPEGAWPRQKLRYLELPSLAAATSGAYDALWAVICNLLLGSAASTRAGGKSDGLEEVALRGWATGSLVETAKAVLAAAGLDGGNSPNRTKSLKRLRFTRLLTPEELGKLPGPGGKEVLELADQAGVEVVCGPRLDYPL</sequence>